<comment type="caution">
    <text evidence="2">The sequence shown here is derived from an EMBL/GenBank/DDBJ whole genome shotgun (WGS) entry which is preliminary data.</text>
</comment>
<reference evidence="2 3" key="1">
    <citation type="journal article" date="2023" name="Plants (Basel)">
        <title>Bridging the Gap: Combining Genomics and Transcriptomics Approaches to Understand Stylosanthes scabra, an Orphan Legume from the Brazilian Caatinga.</title>
        <authorList>
            <person name="Ferreira-Neto J.R.C."/>
            <person name="da Silva M.D."/>
            <person name="Binneck E."/>
            <person name="de Melo N.F."/>
            <person name="da Silva R.H."/>
            <person name="de Melo A.L.T.M."/>
            <person name="Pandolfi V."/>
            <person name="Bustamante F.O."/>
            <person name="Brasileiro-Vidal A.C."/>
            <person name="Benko-Iseppon A.M."/>
        </authorList>
    </citation>
    <scope>NUCLEOTIDE SEQUENCE [LARGE SCALE GENOMIC DNA]</scope>
    <source>
        <tissue evidence="2">Leaves</tissue>
    </source>
</reference>
<dbReference type="PANTHER" id="PTHR21068:SF50">
    <property type="entry name" value="PROTEIN EARLY-RESPONSIVE TO DEHYDRATION 7, CHLOROPLASTIC-LIKE ISOFORM X1"/>
    <property type="match status" value="1"/>
</dbReference>
<name>A0ABU6WSU1_9FABA</name>
<dbReference type="InterPro" id="IPR045036">
    <property type="entry name" value="Spartin-like"/>
</dbReference>
<dbReference type="Proteomes" id="UP001341840">
    <property type="component" value="Unassembled WGS sequence"/>
</dbReference>
<evidence type="ECO:0000313" key="2">
    <source>
        <dbReference type="EMBL" id="MED6187355.1"/>
    </source>
</evidence>
<dbReference type="EMBL" id="JASCZI010182214">
    <property type="protein sequence ID" value="MED6187355.1"/>
    <property type="molecule type" value="Genomic_DNA"/>
</dbReference>
<gene>
    <name evidence="2" type="ORF">PIB30_075672</name>
</gene>
<sequence length="385" mass="41807">MSSSQQPFQHVLVTVPGVFLHLIENDSSVEIASGDLTITAINEGENVVAVLACVGGDQVVQWPLTKDVSAVKLDESHYFFTLRVPNDNQKQAEEEDYDVLSYGLTVASKGQEGVMMELDEALERYSILSVEKVENMQGSWEVVVPRETSPEEMKVSGEKRDLVEESSKAYWTTLAPNVEDYSSRFARWIAAGSGQVVRGILWCGDVTVERLKSGNDFFKRRMKPASSQSQISPAAMESIKRVKRLTKMSEKVATGVLSGVVKVSGFFTSSVVNSKAGKKFFSFLPGEIVLATMDGFNKVCDAVEVAGRNVMSTSSVVTTELVSHKYGEEAGKVTNEGLDAAGHAMGAAWTVFKIRKALNPKSVMKPTTIAKAAAKANSAQLKATE</sequence>
<proteinExistence type="predicted"/>
<accession>A0ABU6WSU1</accession>
<organism evidence="2 3">
    <name type="scientific">Stylosanthes scabra</name>
    <dbReference type="NCBI Taxonomy" id="79078"/>
    <lineage>
        <taxon>Eukaryota</taxon>
        <taxon>Viridiplantae</taxon>
        <taxon>Streptophyta</taxon>
        <taxon>Embryophyta</taxon>
        <taxon>Tracheophyta</taxon>
        <taxon>Spermatophyta</taxon>
        <taxon>Magnoliopsida</taxon>
        <taxon>eudicotyledons</taxon>
        <taxon>Gunneridae</taxon>
        <taxon>Pentapetalae</taxon>
        <taxon>rosids</taxon>
        <taxon>fabids</taxon>
        <taxon>Fabales</taxon>
        <taxon>Fabaceae</taxon>
        <taxon>Papilionoideae</taxon>
        <taxon>50 kb inversion clade</taxon>
        <taxon>dalbergioids sensu lato</taxon>
        <taxon>Dalbergieae</taxon>
        <taxon>Pterocarpus clade</taxon>
        <taxon>Stylosanthes</taxon>
    </lineage>
</organism>
<dbReference type="InterPro" id="IPR009686">
    <property type="entry name" value="Senescence/spartin_C"/>
</dbReference>
<protein>
    <recommendedName>
        <fullName evidence="1">Senescence domain-containing protein</fullName>
    </recommendedName>
</protein>
<dbReference type="Pfam" id="PF06911">
    <property type="entry name" value="Senescence"/>
    <property type="match status" value="1"/>
</dbReference>
<dbReference type="PANTHER" id="PTHR21068">
    <property type="entry name" value="SPARTIN"/>
    <property type="match status" value="1"/>
</dbReference>
<feature type="domain" description="Senescence" evidence="1">
    <location>
        <begin position="187"/>
        <end position="375"/>
    </location>
</feature>
<keyword evidence="3" id="KW-1185">Reference proteome</keyword>
<evidence type="ECO:0000259" key="1">
    <source>
        <dbReference type="Pfam" id="PF06911"/>
    </source>
</evidence>
<evidence type="ECO:0000313" key="3">
    <source>
        <dbReference type="Proteomes" id="UP001341840"/>
    </source>
</evidence>